<dbReference type="InterPro" id="IPR016181">
    <property type="entry name" value="Acyl_CoA_acyltransferase"/>
</dbReference>
<feature type="compositionally biased region" description="Low complexity" evidence="1">
    <location>
        <begin position="1"/>
        <end position="22"/>
    </location>
</feature>
<gene>
    <name evidence="3" type="ORF">D9758_008592</name>
</gene>
<keyword evidence="4" id="KW-1185">Reference proteome</keyword>
<evidence type="ECO:0000256" key="1">
    <source>
        <dbReference type="SAM" id="MobiDB-lite"/>
    </source>
</evidence>
<dbReference type="SUPFAM" id="SSF55729">
    <property type="entry name" value="Acyl-CoA N-acyltransferases (Nat)"/>
    <property type="match status" value="1"/>
</dbReference>
<reference evidence="3 4" key="1">
    <citation type="journal article" date="2020" name="ISME J.">
        <title>Uncovering the hidden diversity of litter-decomposition mechanisms in mushroom-forming fungi.</title>
        <authorList>
            <person name="Floudas D."/>
            <person name="Bentzer J."/>
            <person name="Ahren D."/>
            <person name="Johansson T."/>
            <person name="Persson P."/>
            <person name="Tunlid A."/>
        </authorList>
    </citation>
    <scope>NUCLEOTIDE SEQUENCE [LARGE SCALE GENOMIC DNA]</scope>
    <source>
        <strain evidence="3 4">CBS 291.85</strain>
    </source>
</reference>
<dbReference type="OrthoDB" id="2744543at2759"/>
<feature type="domain" description="N-acetyltransferase" evidence="2">
    <location>
        <begin position="44"/>
        <end position="184"/>
    </location>
</feature>
<protein>
    <recommendedName>
        <fullName evidence="2">N-acetyltransferase domain-containing protein</fullName>
    </recommendedName>
</protein>
<proteinExistence type="predicted"/>
<organism evidence="3 4">
    <name type="scientific">Tetrapyrgos nigripes</name>
    <dbReference type="NCBI Taxonomy" id="182062"/>
    <lineage>
        <taxon>Eukaryota</taxon>
        <taxon>Fungi</taxon>
        <taxon>Dikarya</taxon>
        <taxon>Basidiomycota</taxon>
        <taxon>Agaricomycotina</taxon>
        <taxon>Agaricomycetes</taxon>
        <taxon>Agaricomycetidae</taxon>
        <taxon>Agaricales</taxon>
        <taxon>Marasmiineae</taxon>
        <taxon>Marasmiaceae</taxon>
        <taxon>Tetrapyrgos</taxon>
    </lineage>
</organism>
<evidence type="ECO:0000259" key="2">
    <source>
        <dbReference type="PROSITE" id="PS51186"/>
    </source>
</evidence>
<sequence length="184" mass="20128">MCVPDSYTPSYSSSTMSTASDDQLPTLPPSYTLREGYPPVTDYLHLRKASGLTPKTSAQASAAINGSWSGCFITYEAPKNPSESESDRSTSTASNPVPIAMGRIIGDGGWYFHIVDMAVLPEHQRRGLGDIILKALLKKIWESVPKDDGGKPYITLFADVPGRKLYERNGFVDAMPRSMGMKLY</sequence>
<dbReference type="AlphaFoldDB" id="A0A8H5G5V1"/>
<dbReference type="UniPathway" id="UPA00113">
    <property type="reaction ID" value="UER00529"/>
</dbReference>
<evidence type="ECO:0000313" key="4">
    <source>
        <dbReference type="Proteomes" id="UP000559256"/>
    </source>
</evidence>
<name>A0A8H5G5V1_9AGAR</name>
<dbReference type="CDD" id="cd04301">
    <property type="entry name" value="NAT_SF"/>
    <property type="match status" value="1"/>
</dbReference>
<feature type="region of interest" description="Disordered" evidence="1">
    <location>
        <begin position="1"/>
        <end position="31"/>
    </location>
</feature>
<dbReference type="Proteomes" id="UP000559256">
    <property type="component" value="Unassembled WGS sequence"/>
</dbReference>
<evidence type="ECO:0000313" key="3">
    <source>
        <dbReference type="EMBL" id="KAF5358750.1"/>
    </source>
</evidence>
<dbReference type="GO" id="GO:0016747">
    <property type="term" value="F:acyltransferase activity, transferring groups other than amino-acyl groups"/>
    <property type="evidence" value="ECO:0007669"/>
    <property type="project" value="InterPro"/>
</dbReference>
<accession>A0A8H5G5V1</accession>
<dbReference type="PROSITE" id="PS51186">
    <property type="entry name" value="GNAT"/>
    <property type="match status" value="1"/>
</dbReference>
<comment type="caution">
    <text evidence="3">The sequence shown here is derived from an EMBL/GenBank/DDBJ whole genome shotgun (WGS) entry which is preliminary data.</text>
</comment>
<dbReference type="Gene3D" id="3.40.630.30">
    <property type="match status" value="1"/>
</dbReference>
<dbReference type="Pfam" id="PF13508">
    <property type="entry name" value="Acetyltransf_7"/>
    <property type="match status" value="1"/>
</dbReference>
<dbReference type="EMBL" id="JAACJM010000048">
    <property type="protein sequence ID" value="KAF5358750.1"/>
    <property type="molecule type" value="Genomic_DNA"/>
</dbReference>
<dbReference type="InterPro" id="IPR000182">
    <property type="entry name" value="GNAT_dom"/>
</dbReference>
<dbReference type="GO" id="GO:0006048">
    <property type="term" value="P:UDP-N-acetylglucosamine biosynthetic process"/>
    <property type="evidence" value="ECO:0007669"/>
    <property type="project" value="UniProtKB-UniPathway"/>
</dbReference>